<dbReference type="SUPFAM" id="SSF54106">
    <property type="entry name" value="LysM domain"/>
    <property type="match status" value="2"/>
</dbReference>
<accession>A0A975AWJ4</accession>
<evidence type="ECO:0000259" key="1">
    <source>
        <dbReference type="PROSITE" id="PS51782"/>
    </source>
</evidence>
<dbReference type="Proteomes" id="UP000671913">
    <property type="component" value="Chromosome"/>
</dbReference>
<evidence type="ECO:0000313" key="2">
    <source>
        <dbReference type="EMBL" id="QSZ27723.1"/>
    </source>
</evidence>
<feature type="domain" description="LysM" evidence="1">
    <location>
        <begin position="70"/>
        <end position="114"/>
    </location>
</feature>
<dbReference type="AlphaFoldDB" id="A0A975AWJ4"/>
<evidence type="ECO:0000313" key="3">
    <source>
        <dbReference type="Proteomes" id="UP000671913"/>
    </source>
</evidence>
<dbReference type="SMART" id="SM00257">
    <property type="entry name" value="LysM"/>
    <property type="match status" value="2"/>
</dbReference>
<proteinExistence type="predicted"/>
<keyword evidence="3" id="KW-1185">Reference proteome</keyword>
<dbReference type="RefSeq" id="WP_284680433.1">
    <property type="nucleotide sequence ID" value="NZ_CP060096.1"/>
</dbReference>
<dbReference type="Pfam" id="PF01476">
    <property type="entry name" value="LysM"/>
    <property type="match status" value="2"/>
</dbReference>
<dbReference type="InterPro" id="IPR018392">
    <property type="entry name" value="LysM"/>
</dbReference>
<dbReference type="Gene3D" id="3.10.350.10">
    <property type="entry name" value="LysM domain"/>
    <property type="match status" value="2"/>
</dbReference>
<feature type="domain" description="LysM" evidence="1">
    <location>
        <begin position="10"/>
        <end position="54"/>
    </location>
</feature>
<dbReference type="EMBL" id="CP060096">
    <property type="protein sequence ID" value="QSZ27723.1"/>
    <property type="molecule type" value="Genomic_DNA"/>
</dbReference>
<dbReference type="PANTHER" id="PTHR33734">
    <property type="entry name" value="LYSM DOMAIN-CONTAINING GPI-ANCHORED PROTEIN 2"/>
    <property type="match status" value="1"/>
</dbReference>
<dbReference type="CDD" id="cd00118">
    <property type="entry name" value="LysM"/>
    <property type="match status" value="2"/>
</dbReference>
<name>A0A975AWJ4_9THEO</name>
<dbReference type="KEGG" id="aaut:ACETAC_02140"/>
<dbReference type="PANTHER" id="PTHR33734:SF22">
    <property type="entry name" value="MEMBRANE-BOUND LYTIC MUREIN TRANSGLYCOSYLASE D"/>
    <property type="match status" value="1"/>
</dbReference>
<organism evidence="2 3">
    <name type="scientific">Aceticella autotrophica</name>
    <dbReference type="NCBI Taxonomy" id="2755338"/>
    <lineage>
        <taxon>Bacteria</taxon>
        <taxon>Bacillati</taxon>
        <taxon>Bacillota</taxon>
        <taxon>Clostridia</taxon>
        <taxon>Thermoanaerobacterales</taxon>
        <taxon>Thermoanaerobacteraceae</taxon>
        <taxon>Aceticella</taxon>
    </lineage>
</organism>
<protein>
    <submittedName>
        <fullName evidence="2">LysM peptidoglycan-binding domain-containing protein</fullName>
    </submittedName>
</protein>
<reference evidence="2" key="1">
    <citation type="submission" date="2020-08" db="EMBL/GenBank/DDBJ databases">
        <title>Genomic insights into the carbon and energy metabolism of the first obligate autotrophic acetogenic bacterium Aceticella autotrophica gen. nov., sp. nov.</title>
        <authorList>
            <person name="Toshchakov S.V."/>
            <person name="Elcheninov A.G."/>
            <person name="Kublanov I.V."/>
            <person name="Frolov E.N."/>
            <person name="Lebedinsky A.V."/>
        </authorList>
    </citation>
    <scope>NUCLEOTIDE SEQUENCE</scope>
    <source>
        <strain evidence="2">3443-3Ac</strain>
    </source>
</reference>
<sequence>MPYPYCPSGRYWKVAPGDTLWYIAQKTGSSVDELLKLNPGIDPYNLQIGQVICLPPIIPYGKTPECPTGVYWEVAPGDTLWNIAQRVGTTVDKIMALNPYIDPMNLQVGQIICLPVPGEN</sequence>
<dbReference type="PROSITE" id="PS51782">
    <property type="entry name" value="LYSM"/>
    <property type="match status" value="2"/>
</dbReference>
<gene>
    <name evidence="2" type="ORF">ACETAC_02140</name>
</gene>
<dbReference type="InterPro" id="IPR036779">
    <property type="entry name" value="LysM_dom_sf"/>
</dbReference>